<dbReference type="GO" id="GO:0009279">
    <property type="term" value="C:cell outer membrane"/>
    <property type="evidence" value="ECO:0007669"/>
    <property type="project" value="UniProtKB-SubCell"/>
</dbReference>
<dbReference type="SUPFAM" id="SSF56935">
    <property type="entry name" value="Porins"/>
    <property type="match status" value="1"/>
</dbReference>
<evidence type="ECO:0000256" key="10">
    <source>
        <dbReference type="ARBA" id="ARBA00023136"/>
    </source>
</evidence>
<keyword evidence="10 12" id="KW-0472">Membrane</keyword>
<sequence length="896" mass="96104">MQIRYYLAAGVSAVSMAMSGAAFAQSTGSVEFDEEPVIVVTGAAAARGVAGVQSPDTTKAKAVLTQEFIERQVPGQTINDIINQLPGVSFQNNDPFGSAGGKLSIRGFDNTRINQTFDGVPLNDSGNYALYSNQQLDAELIEQVNVNLGSTDVDSPTAAASGSTVNYRTRKPGEEFGVKLVGAAGDFNFFRIFGMVDTGTFTSFGTRAFFSASMSRNDTVFGNANMPAFPATPTTAARPSITSRTGEIDKQQYNARIYQPLGDNGDYISVSGHYNENRNNFFGSTGLRNVHNIASNFVPNIFPQNKDDRDYGIARCQTNQVARPGLADVANSCGSTFDERFNPSNTGNIRINGRFTLAEGLILNVDPSFQYVKANGGGTVVGQEVRRDVNPSGGAANCNTTANSATVSCQTGYIGGTPYFGRDLNGDGDLLDTVRLLAPSQTQTRRFGLIAGLRYEINDDHTARIFYSFDRARHRQTGEVGGLLSDGSPIDVFPVNDGLADVGGNILQKRDRKSIASLNMIGGEYRGEFGPLTVQVGGSYKMFKRDLNNYCATSSATGFVECFGSNAAGLAAWLAANPTVTTGPGVTSPVQGPQQRVRKYNKFTPNLGFTYDLTDDISVFANYSKGVQVPGTDNLYNAFFFPTDSDAANPVPETTDNFDVGYRVSTGRVQAQVGVWYTIFNDRLASSFDPETERNVYRNLGRVDKYGIDASVSVRPIPEVAVYGFASYLKSDIKDNVQNGVCNATQVAGGLNLCTVVGGPAFALTAGKRESGSPTFTWGGRVQGELGPVELGMQIKRTGPRYVNDQNIPLVQTVNGVANTVVYGAKTPSYTLVDLNARVHLDWAGLGDKTYFQFNVSNVFDKLYVGGFDGQLADNSVPFVQIGAPRTLIGSLVVAF</sequence>
<dbReference type="InterPro" id="IPR000531">
    <property type="entry name" value="Beta-barrel_TonB"/>
</dbReference>
<evidence type="ECO:0000256" key="3">
    <source>
        <dbReference type="ARBA" id="ARBA00022452"/>
    </source>
</evidence>
<dbReference type="AlphaFoldDB" id="A0A371BGN0"/>
<evidence type="ECO:0000256" key="11">
    <source>
        <dbReference type="ARBA" id="ARBA00023237"/>
    </source>
</evidence>
<evidence type="ECO:0000256" key="13">
    <source>
        <dbReference type="RuleBase" id="RU003357"/>
    </source>
</evidence>
<dbReference type="GO" id="GO:0015344">
    <property type="term" value="F:siderophore uptake transmembrane transporter activity"/>
    <property type="evidence" value="ECO:0007669"/>
    <property type="project" value="TreeGrafter"/>
</dbReference>
<dbReference type="OrthoDB" id="593427at2"/>
<name>A0A371BGN0_9SPHN</name>
<evidence type="ECO:0000259" key="15">
    <source>
        <dbReference type="Pfam" id="PF00593"/>
    </source>
</evidence>
<dbReference type="InterPro" id="IPR037066">
    <property type="entry name" value="Plug_dom_sf"/>
</dbReference>
<keyword evidence="5 12" id="KW-0812">Transmembrane</keyword>
<dbReference type="Gene3D" id="2.40.170.20">
    <property type="entry name" value="TonB-dependent receptor, beta-barrel domain"/>
    <property type="match status" value="1"/>
</dbReference>
<evidence type="ECO:0000313" key="18">
    <source>
        <dbReference type="Proteomes" id="UP000263833"/>
    </source>
</evidence>
<accession>A0A371BGN0</accession>
<evidence type="ECO:0000259" key="16">
    <source>
        <dbReference type="Pfam" id="PF07715"/>
    </source>
</evidence>
<feature type="domain" description="TonB-dependent receptor plug" evidence="16">
    <location>
        <begin position="56"/>
        <end position="162"/>
    </location>
</feature>
<protein>
    <submittedName>
        <fullName evidence="17">TonB-dependent receptor</fullName>
    </submittedName>
</protein>
<evidence type="ECO:0000256" key="4">
    <source>
        <dbReference type="ARBA" id="ARBA00022496"/>
    </source>
</evidence>
<dbReference type="InterPro" id="IPR036942">
    <property type="entry name" value="Beta-barrel_TonB_sf"/>
</dbReference>
<dbReference type="EMBL" id="QRGP01000001">
    <property type="protein sequence ID" value="RDV06720.1"/>
    <property type="molecule type" value="Genomic_DNA"/>
</dbReference>
<keyword evidence="2 12" id="KW-0813">Transport</keyword>
<evidence type="ECO:0000256" key="14">
    <source>
        <dbReference type="SAM" id="SignalP"/>
    </source>
</evidence>
<proteinExistence type="inferred from homology"/>
<dbReference type="Pfam" id="PF07715">
    <property type="entry name" value="Plug"/>
    <property type="match status" value="1"/>
</dbReference>
<dbReference type="Proteomes" id="UP000263833">
    <property type="component" value="Unassembled WGS sequence"/>
</dbReference>
<keyword evidence="7" id="KW-0408">Iron</keyword>
<dbReference type="InterPro" id="IPR039426">
    <property type="entry name" value="TonB-dep_rcpt-like"/>
</dbReference>
<comment type="similarity">
    <text evidence="12 13">Belongs to the TonB-dependent receptor family.</text>
</comment>
<dbReference type="RefSeq" id="WP_115548266.1">
    <property type="nucleotide sequence ID" value="NZ_QRGP01000001.1"/>
</dbReference>
<comment type="subcellular location">
    <subcellularLocation>
        <location evidence="1 12">Cell outer membrane</location>
        <topology evidence="1 12">Multi-pass membrane protein</topology>
    </subcellularLocation>
</comment>
<keyword evidence="17" id="KW-0675">Receptor</keyword>
<evidence type="ECO:0000256" key="9">
    <source>
        <dbReference type="ARBA" id="ARBA00023077"/>
    </source>
</evidence>
<comment type="caution">
    <text evidence="17">The sequence shown here is derived from an EMBL/GenBank/DDBJ whole genome shotgun (WGS) entry which is preliminary data.</text>
</comment>
<feature type="domain" description="TonB-dependent receptor-like beta-barrel" evidence="15">
    <location>
        <begin position="336"/>
        <end position="859"/>
    </location>
</feature>
<keyword evidence="8" id="KW-0406">Ion transport</keyword>
<feature type="signal peptide" evidence="14">
    <location>
        <begin position="1"/>
        <end position="24"/>
    </location>
</feature>
<keyword evidence="11 12" id="KW-0998">Cell outer membrane</keyword>
<dbReference type="PANTHER" id="PTHR32552">
    <property type="entry name" value="FERRICHROME IRON RECEPTOR-RELATED"/>
    <property type="match status" value="1"/>
</dbReference>
<evidence type="ECO:0000256" key="8">
    <source>
        <dbReference type="ARBA" id="ARBA00023065"/>
    </source>
</evidence>
<evidence type="ECO:0000256" key="7">
    <source>
        <dbReference type="ARBA" id="ARBA00023004"/>
    </source>
</evidence>
<evidence type="ECO:0000313" key="17">
    <source>
        <dbReference type="EMBL" id="RDV06720.1"/>
    </source>
</evidence>
<keyword evidence="3 12" id="KW-1134">Transmembrane beta strand</keyword>
<dbReference type="InterPro" id="IPR012910">
    <property type="entry name" value="Plug_dom"/>
</dbReference>
<evidence type="ECO:0000256" key="2">
    <source>
        <dbReference type="ARBA" id="ARBA00022448"/>
    </source>
</evidence>
<keyword evidence="9 13" id="KW-0798">TonB box</keyword>
<organism evidence="17 18">
    <name type="scientific">Sphingorhabdus pulchriflava</name>
    <dbReference type="NCBI Taxonomy" id="2292257"/>
    <lineage>
        <taxon>Bacteria</taxon>
        <taxon>Pseudomonadati</taxon>
        <taxon>Pseudomonadota</taxon>
        <taxon>Alphaproteobacteria</taxon>
        <taxon>Sphingomonadales</taxon>
        <taxon>Sphingomonadaceae</taxon>
        <taxon>Sphingorhabdus</taxon>
    </lineage>
</organism>
<dbReference type="Gene3D" id="2.170.130.10">
    <property type="entry name" value="TonB-dependent receptor, plug domain"/>
    <property type="match status" value="1"/>
</dbReference>
<reference evidence="18" key="1">
    <citation type="submission" date="2018-08" db="EMBL/GenBank/DDBJ databases">
        <authorList>
            <person name="Kim S.-J."/>
            <person name="Jung G.-Y."/>
        </authorList>
    </citation>
    <scope>NUCLEOTIDE SEQUENCE [LARGE SCALE GENOMIC DNA]</scope>
    <source>
        <strain evidence="18">GY_G</strain>
    </source>
</reference>
<gene>
    <name evidence="17" type="ORF">DXH95_04760</name>
</gene>
<dbReference type="Pfam" id="PF00593">
    <property type="entry name" value="TonB_dep_Rec_b-barrel"/>
    <property type="match status" value="1"/>
</dbReference>
<evidence type="ECO:0000256" key="6">
    <source>
        <dbReference type="ARBA" id="ARBA00022729"/>
    </source>
</evidence>
<feature type="chain" id="PRO_5016786051" evidence="14">
    <location>
        <begin position="25"/>
        <end position="896"/>
    </location>
</feature>
<evidence type="ECO:0000256" key="1">
    <source>
        <dbReference type="ARBA" id="ARBA00004571"/>
    </source>
</evidence>
<dbReference type="PROSITE" id="PS52016">
    <property type="entry name" value="TONB_DEPENDENT_REC_3"/>
    <property type="match status" value="1"/>
</dbReference>
<keyword evidence="4" id="KW-0410">Iron transport</keyword>
<evidence type="ECO:0000256" key="12">
    <source>
        <dbReference type="PROSITE-ProRule" id="PRU01360"/>
    </source>
</evidence>
<keyword evidence="6 14" id="KW-0732">Signal</keyword>
<evidence type="ECO:0000256" key="5">
    <source>
        <dbReference type="ARBA" id="ARBA00022692"/>
    </source>
</evidence>
<dbReference type="PANTHER" id="PTHR32552:SF89">
    <property type="entry name" value="CATECHOLATE SIDEROPHORE RECEPTOR FIU"/>
    <property type="match status" value="1"/>
</dbReference>
<keyword evidence="18" id="KW-1185">Reference proteome</keyword>